<dbReference type="CDD" id="cd12797">
    <property type="entry name" value="M23_peptidase"/>
    <property type="match status" value="1"/>
</dbReference>
<evidence type="ECO:0000259" key="2">
    <source>
        <dbReference type="Pfam" id="PF01551"/>
    </source>
</evidence>
<feature type="region of interest" description="Disordered" evidence="1">
    <location>
        <begin position="108"/>
        <end position="141"/>
    </location>
</feature>
<proteinExistence type="predicted"/>
<evidence type="ECO:0000313" key="4">
    <source>
        <dbReference type="Proteomes" id="UP000444960"/>
    </source>
</evidence>
<evidence type="ECO:0000256" key="1">
    <source>
        <dbReference type="SAM" id="MobiDB-lite"/>
    </source>
</evidence>
<accession>A0A7I9V7I2</accession>
<dbReference type="GO" id="GO:0004222">
    <property type="term" value="F:metalloendopeptidase activity"/>
    <property type="evidence" value="ECO:0007669"/>
    <property type="project" value="TreeGrafter"/>
</dbReference>
<comment type="caution">
    <text evidence="3">The sequence shown here is derived from an EMBL/GenBank/DDBJ whole genome shotgun (WGS) entry which is preliminary data.</text>
</comment>
<feature type="domain" description="M23ase beta-sheet core" evidence="2">
    <location>
        <begin position="196"/>
        <end position="285"/>
    </location>
</feature>
<dbReference type="InterPro" id="IPR016047">
    <property type="entry name" value="M23ase_b-sheet_dom"/>
</dbReference>
<sequence>MYAEAQASTSVDAPLTRDIPVPSRSLRLGLGVDDRIDSNVRTTEIPVADDDELPVTQSALVASRTETTSTGRHRLRPPSSALKARTALVAIAAGAGAVAIVGSGVDQGAPAATTPDPVEASPVLASSNADDLGPGVTDSESTTDLSTFADQLVQGSKLAAAKDAADAAARRPTVVSPVSLGVYKLTSAYAPRWGTFHGGLDFAAPLGTPIHAATDGVVLKSGPASGFGNWIQVKAADGTITVYGHMAASGLKVKVGDHVTAGDVIALVGSEGFSTGPHLHFEVWIPKGGSYVKIDPAPWLAKRGVILSALVG</sequence>
<dbReference type="Pfam" id="PF01551">
    <property type="entry name" value="Peptidase_M23"/>
    <property type="match status" value="1"/>
</dbReference>
<evidence type="ECO:0000313" key="3">
    <source>
        <dbReference type="EMBL" id="GEE01041.1"/>
    </source>
</evidence>
<dbReference type="AlphaFoldDB" id="A0A7I9V7I2"/>
<gene>
    <name evidence="3" type="ORF">nbrc107696_14870</name>
</gene>
<dbReference type="EMBL" id="BJOV01000003">
    <property type="protein sequence ID" value="GEE01041.1"/>
    <property type="molecule type" value="Genomic_DNA"/>
</dbReference>
<dbReference type="Proteomes" id="UP000444960">
    <property type="component" value="Unassembled WGS sequence"/>
</dbReference>
<name>A0A7I9V7I2_9ACTN</name>
<dbReference type="Gene3D" id="2.70.70.10">
    <property type="entry name" value="Glucose Permease (Domain IIA)"/>
    <property type="match status" value="1"/>
</dbReference>
<dbReference type="InterPro" id="IPR050570">
    <property type="entry name" value="Cell_wall_metabolism_enzyme"/>
</dbReference>
<protein>
    <submittedName>
        <fullName evidence="3">Membrane protein</fullName>
    </submittedName>
</protein>
<dbReference type="PANTHER" id="PTHR21666">
    <property type="entry name" value="PEPTIDASE-RELATED"/>
    <property type="match status" value="1"/>
</dbReference>
<dbReference type="SUPFAM" id="SSF51261">
    <property type="entry name" value="Duplicated hybrid motif"/>
    <property type="match status" value="1"/>
</dbReference>
<reference evidence="4" key="1">
    <citation type="submission" date="2019-06" db="EMBL/GenBank/DDBJ databases">
        <title>Gordonia isolated from sludge of a wastewater treatment plant.</title>
        <authorList>
            <person name="Tamura T."/>
            <person name="Aoyama K."/>
            <person name="Kang Y."/>
            <person name="Saito S."/>
            <person name="Akiyama N."/>
            <person name="Yazawa K."/>
            <person name="Gonoi T."/>
            <person name="Mikami Y."/>
        </authorList>
    </citation>
    <scope>NUCLEOTIDE SEQUENCE [LARGE SCALE GENOMIC DNA]</scope>
    <source>
        <strain evidence="4">NBRC 107696</strain>
    </source>
</reference>
<keyword evidence="4" id="KW-1185">Reference proteome</keyword>
<dbReference type="PANTHER" id="PTHR21666:SF270">
    <property type="entry name" value="MUREIN HYDROLASE ACTIVATOR ENVC"/>
    <property type="match status" value="1"/>
</dbReference>
<organism evidence="3 4">
    <name type="scientific">Gordonia spumicola</name>
    <dbReference type="NCBI Taxonomy" id="589161"/>
    <lineage>
        <taxon>Bacteria</taxon>
        <taxon>Bacillati</taxon>
        <taxon>Actinomycetota</taxon>
        <taxon>Actinomycetes</taxon>
        <taxon>Mycobacteriales</taxon>
        <taxon>Gordoniaceae</taxon>
        <taxon>Gordonia</taxon>
    </lineage>
</organism>
<dbReference type="InterPro" id="IPR011055">
    <property type="entry name" value="Dup_hybrid_motif"/>
</dbReference>
<dbReference type="OrthoDB" id="1099523at2"/>